<dbReference type="EMBL" id="AEET01000059">
    <property type="protein sequence ID" value="EFM44956.1"/>
    <property type="molecule type" value="Genomic_DNA"/>
</dbReference>
<comment type="caution">
    <text evidence="1">The sequence shown here is derived from an EMBL/GenBank/DDBJ whole genome shotgun (WGS) entry which is preliminary data.</text>
</comment>
<dbReference type="Proteomes" id="UP000003045">
    <property type="component" value="Unassembled WGS sequence"/>
</dbReference>
<gene>
    <name evidence="1" type="ORF">HMPREF0580_2367</name>
</gene>
<name>E0QU02_9ACTO</name>
<dbReference type="AlphaFoldDB" id="E0QU02"/>
<keyword evidence="2" id="KW-1185">Reference proteome</keyword>
<organism evidence="1 2">
    <name type="scientific">Mobiluncus mulieris ATCC 35239</name>
    <dbReference type="NCBI Taxonomy" id="871571"/>
    <lineage>
        <taxon>Bacteria</taxon>
        <taxon>Bacillati</taxon>
        <taxon>Actinomycetota</taxon>
        <taxon>Actinomycetes</taxon>
        <taxon>Actinomycetales</taxon>
        <taxon>Actinomycetaceae</taxon>
        <taxon>Mobiluncus</taxon>
    </lineage>
</organism>
<evidence type="ECO:0000313" key="2">
    <source>
        <dbReference type="Proteomes" id="UP000003045"/>
    </source>
</evidence>
<accession>E0QU02</accession>
<feature type="non-terminal residue" evidence="1">
    <location>
        <position position="55"/>
    </location>
</feature>
<proteinExistence type="predicted"/>
<protein>
    <submittedName>
        <fullName evidence="1">Uncharacterized protein</fullName>
    </submittedName>
</protein>
<sequence>MGTPPLAGFPAFYPQKNGHFLSGEFSVCASHRVLAFPATDDPQQPRQWPNPPPRL</sequence>
<dbReference type="HOGENOM" id="CLU_3037056_0_0_11"/>
<reference evidence="1" key="1">
    <citation type="submission" date="2010-08" db="EMBL/GenBank/DDBJ databases">
        <authorList>
            <person name="Muzny D."/>
            <person name="Qin X."/>
            <person name="Deng J."/>
            <person name="Jiang H."/>
            <person name="Liu Y."/>
            <person name="Qu J."/>
            <person name="Song X.-Z."/>
            <person name="Zhang L."/>
            <person name="Thornton R."/>
            <person name="Coyle M."/>
            <person name="Francisco L."/>
            <person name="Jackson L."/>
            <person name="Javaid M."/>
            <person name="Korchina V."/>
            <person name="Kovar C."/>
            <person name="Mata R."/>
            <person name="Mathew T."/>
            <person name="Ngo R."/>
            <person name="Nguyen L."/>
            <person name="Nguyen N."/>
            <person name="Okwuonu G."/>
            <person name="Ongeri F."/>
            <person name="Pham C."/>
            <person name="Simmons D."/>
            <person name="Wilczek-Boney K."/>
            <person name="Hale W."/>
            <person name="Jakkamsetti A."/>
            <person name="Pham P."/>
            <person name="Ruth R."/>
            <person name="San Lucas F."/>
            <person name="Warren J."/>
            <person name="Zhang J."/>
            <person name="Zhao Z."/>
            <person name="Zhou C."/>
            <person name="Zhu D."/>
            <person name="Lee S."/>
            <person name="Bess C."/>
            <person name="Blankenburg K."/>
            <person name="Forbes L."/>
            <person name="Fu Q."/>
            <person name="Gubbala S."/>
            <person name="Hirani K."/>
            <person name="Jayaseelan J.C."/>
            <person name="Lara F."/>
            <person name="Munidasa M."/>
            <person name="Palculict T."/>
            <person name="Patil S."/>
            <person name="Pu L.-L."/>
            <person name="Saada N."/>
            <person name="Tang L."/>
            <person name="Weissenberger G."/>
            <person name="Zhu Y."/>
            <person name="Hemphill L."/>
            <person name="Shang Y."/>
            <person name="Youmans B."/>
            <person name="Ayvaz T."/>
            <person name="Ross M."/>
            <person name="Santibanez J."/>
            <person name="Aqrawi P."/>
            <person name="Gross S."/>
            <person name="Joshi V."/>
            <person name="Fowler G."/>
            <person name="Nazareth L."/>
            <person name="Reid J."/>
            <person name="Worley K."/>
            <person name="Petrosino J."/>
            <person name="Highlander S."/>
            <person name="Gibbs R."/>
        </authorList>
    </citation>
    <scope>NUCLEOTIDE SEQUENCE [LARGE SCALE GENOMIC DNA]</scope>
    <source>
        <strain evidence="1">ATCC 35239</strain>
    </source>
</reference>
<evidence type="ECO:0000313" key="1">
    <source>
        <dbReference type="EMBL" id="EFM44956.1"/>
    </source>
</evidence>